<feature type="domain" description="Major facilitator superfamily (MFS) profile" evidence="6">
    <location>
        <begin position="21"/>
        <end position="423"/>
    </location>
</feature>
<dbReference type="Gene3D" id="1.20.1250.20">
    <property type="entry name" value="MFS general substrate transporter like domains"/>
    <property type="match status" value="1"/>
</dbReference>
<keyword evidence="4 5" id="KW-0472">Membrane</keyword>
<evidence type="ECO:0000313" key="8">
    <source>
        <dbReference type="Proteomes" id="UP000318331"/>
    </source>
</evidence>
<dbReference type="OrthoDB" id="9776171at2"/>
<feature type="transmembrane region" description="Helical" evidence="5">
    <location>
        <begin position="333"/>
        <end position="355"/>
    </location>
</feature>
<feature type="transmembrane region" description="Helical" evidence="5">
    <location>
        <begin position="400"/>
        <end position="417"/>
    </location>
</feature>
<dbReference type="GO" id="GO:0005886">
    <property type="term" value="C:plasma membrane"/>
    <property type="evidence" value="ECO:0007669"/>
    <property type="project" value="UniProtKB-SubCell"/>
</dbReference>
<dbReference type="PANTHER" id="PTHR23534">
    <property type="entry name" value="MFS PERMEASE"/>
    <property type="match status" value="1"/>
</dbReference>
<keyword evidence="2 5" id="KW-0812">Transmembrane</keyword>
<dbReference type="InterPro" id="IPR011701">
    <property type="entry name" value="MFS"/>
</dbReference>
<keyword evidence="3 5" id="KW-1133">Transmembrane helix</keyword>
<dbReference type="GO" id="GO:0022857">
    <property type="term" value="F:transmembrane transporter activity"/>
    <property type="evidence" value="ECO:0007669"/>
    <property type="project" value="InterPro"/>
</dbReference>
<dbReference type="PROSITE" id="PS50850">
    <property type="entry name" value="MFS"/>
    <property type="match status" value="1"/>
</dbReference>
<evidence type="ECO:0000256" key="5">
    <source>
        <dbReference type="SAM" id="Phobius"/>
    </source>
</evidence>
<feature type="transmembrane region" description="Helical" evidence="5">
    <location>
        <begin position="56"/>
        <end position="76"/>
    </location>
</feature>
<dbReference type="SUPFAM" id="SSF103473">
    <property type="entry name" value="MFS general substrate transporter"/>
    <property type="match status" value="1"/>
</dbReference>
<feature type="transmembrane region" description="Helical" evidence="5">
    <location>
        <begin position="276"/>
        <end position="297"/>
    </location>
</feature>
<proteinExistence type="predicted"/>
<accession>A0A543I4E5</accession>
<dbReference type="InterPro" id="IPR036259">
    <property type="entry name" value="MFS_trans_sf"/>
</dbReference>
<name>A0A543I4E5_9MICO</name>
<dbReference type="InterPro" id="IPR020846">
    <property type="entry name" value="MFS_dom"/>
</dbReference>
<evidence type="ECO:0000256" key="4">
    <source>
        <dbReference type="ARBA" id="ARBA00023136"/>
    </source>
</evidence>
<dbReference type="EMBL" id="VFPN01000001">
    <property type="protein sequence ID" value="TQM65350.1"/>
    <property type="molecule type" value="Genomic_DNA"/>
</dbReference>
<comment type="caution">
    <text evidence="7">The sequence shown here is derived from an EMBL/GenBank/DDBJ whole genome shotgun (WGS) entry which is preliminary data.</text>
</comment>
<evidence type="ECO:0000259" key="6">
    <source>
        <dbReference type="PROSITE" id="PS50850"/>
    </source>
</evidence>
<evidence type="ECO:0000256" key="2">
    <source>
        <dbReference type="ARBA" id="ARBA00022692"/>
    </source>
</evidence>
<reference evidence="7 8" key="1">
    <citation type="submission" date="2019-06" db="EMBL/GenBank/DDBJ databases">
        <title>Sequencing the genomes of 1000 actinobacteria strains.</title>
        <authorList>
            <person name="Klenk H.-P."/>
        </authorList>
    </citation>
    <scope>NUCLEOTIDE SEQUENCE [LARGE SCALE GENOMIC DNA]</scope>
    <source>
        <strain evidence="7 8">DSM 18031</strain>
    </source>
</reference>
<feature type="transmembrane region" description="Helical" evidence="5">
    <location>
        <begin position="21"/>
        <end position="50"/>
    </location>
</feature>
<evidence type="ECO:0000256" key="1">
    <source>
        <dbReference type="ARBA" id="ARBA00004651"/>
    </source>
</evidence>
<gene>
    <name evidence="7" type="ORF">FB466_0148</name>
</gene>
<comment type="subcellular location">
    <subcellularLocation>
        <location evidence="1">Cell membrane</location>
        <topology evidence="1">Multi-pass membrane protein</topology>
    </subcellularLocation>
</comment>
<feature type="transmembrane region" description="Helical" evidence="5">
    <location>
        <begin position="181"/>
        <end position="202"/>
    </location>
</feature>
<dbReference type="Pfam" id="PF07690">
    <property type="entry name" value="MFS_1"/>
    <property type="match status" value="1"/>
</dbReference>
<feature type="transmembrane region" description="Helical" evidence="5">
    <location>
        <begin position="309"/>
        <end position="327"/>
    </location>
</feature>
<dbReference type="AlphaFoldDB" id="A0A543I4E5"/>
<sequence length="436" mass="43808">MTAARIHPVDPAAVVALQRRTLGVLIIGQVLAGLGIGASLSVGALLAAAISGDPAWSGMAATMTTFGAAVVAFPLARLASRRGRGVSLSIGSLVAAVGVVLVVTAAVWGQFWLLLAGLACMGSASAVQLQSRFAAADLASPSTKGRDLSIVVWSTTVGSVIGPNLLVPGDLVGTALGMPPLTGTFLLTLVTQLTVTVLYSLALRPDPLLTAHSLATQRRFEPADGAGGVAPATEPTLATRISRQRAAIAMIALAHAVMVSVMAMTPVHLREHGGSLSLVGLTISLHIAGMFVCAPVWGLLSDRWGAARVISLGCVIFAAALLCTGLSPADSPVVQVGLILLGLGWSAVTVAGAALLTQNAVTGEGTARQGIADTVMNGSGALAAAGAGLVLSLIGFAGLSWVAFLIVLVIARITVSLRRIDRLDGASGAPVESSTA</sequence>
<evidence type="ECO:0000256" key="3">
    <source>
        <dbReference type="ARBA" id="ARBA00022989"/>
    </source>
</evidence>
<dbReference type="Proteomes" id="UP000318331">
    <property type="component" value="Unassembled WGS sequence"/>
</dbReference>
<feature type="transmembrane region" description="Helical" evidence="5">
    <location>
        <begin position="88"/>
        <end position="105"/>
    </location>
</feature>
<dbReference type="PANTHER" id="PTHR23534:SF1">
    <property type="entry name" value="MAJOR FACILITATOR SUPERFAMILY PROTEIN"/>
    <property type="match status" value="1"/>
</dbReference>
<keyword evidence="8" id="KW-1185">Reference proteome</keyword>
<evidence type="ECO:0000313" key="7">
    <source>
        <dbReference type="EMBL" id="TQM65350.1"/>
    </source>
</evidence>
<feature type="transmembrane region" description="Helical" evidence="5">
    <location>
        <begin position="246"/>
        <end position="264"/>
    </location>
</feature>
<dbReference type="RefSeq" id="WP_141915060.1">
    <property type="nucleotide sequence ID" value="NZ_BAAAYS010000013.1"/>
</dbReference>
<organism evidence="7 8">
    <name type="scientific">Klugiella xanthotipulae</name>
    <dbReference type="NCBI Taxonomy" id="244735"/>
    <lineage>
        <taxon>Bacteria</taxon>
        <taxon>Bacillati</taxon>
        <taxon>Actinomycetota</taxon>
        <taxon>Actinomycetes</taxon>
        <taxon>Micrococcales</taxon>
        <taxon>Microbacteriaceae</taxon>
        <taxon>Klugiella</taxon>
    </lineage>
</organism>
<protein>
    <submittedName>
        <fullName evidence="7">Putative MFS family arabinose efflux permease</fullName>
    </submittedName>
</protein>